<evidence type="ECO:0000256" key="2">
    <source>
        <dbReference type="ARBA" id="ARBA00023277"/>
    </source>
</evidence>
<evidence type="ECO:0000256" key="5">
    <source>
        <dbReference type="PROSITE-ProRule" id="PRU10061"/>
    </source>
</evidence>
<evidence type="ECO:0000313" key="9">
    <source>
        <dbReference type="Proteomes" id="UP000245880"/>
    </source>
</evidence>
<dbReference type="AlphaFoldDB" id="A0A316AHZ6"/>
<evidence type="ECO:0000256" key="4">
    <source>
        <dbReference type="ARBA" id="ARBA00023326"/>
    </source>
</evidence>
<dbReference type="SUPFAM" id="SSF51445">
    <property type="entry name" value="(Trans)glycosidases"/>
    <property type="match status" value="1"/>
</dbReference>
<dbReference type="InterPro" id="IPR031158">
    <property type="entry name" value="GH10_AS"/>
</dbReference>
<accession>A0A316AHZ6</accession>
<evidence type="ECO:0000313" key="8">
    <source>
        <dbReference type="EMBL" id="PWJ57365.1"/>
    </source>
</evidence>
<name>A0A316AHZ6_9BACT</name>
<comment type="caution">
    <text evidence="8">The sequence shown here is derived from an EMBL/GenBank/DDBJ whole genome shotgun (WGS) entry which is preliminary data.</text>
</comment>
<dbReference type="InterPro" id="IPR044846">
    <property type="entry name" value="GH10"/>
</dbReference>
<dbReference type="EMBL" id="QGDT01000007">
    <property type="protein sequence ID" value="PWJ57365.1"/>
    <property type="molecule type" value="Genomic_DNA"/>
</dbReference>
<comment type="similarity">
    <text evidence="6">Belongs to the glycosyl hydrolase 10 (cellulase F) family.</text>
</comment>
<feature type="domain" description="GH10" evidence="7">
    <location>
        <begin position="27"/>
        <end position="369"/>
    </location>
</feature>
<dbReference type="RefSeq" id="WP_109675040.1">
    <property type="nucleotide sequence ID" value="NZ_QGDT01000007.1"/>
</dbReference>
<dbReference type="GO" id="GO:0045493">
    <property type="term" value="P:xylan catabolic process"/>
    <property type="evidence" value="ECO:0007669"/>
    <property type="project" value="UniProtKB-KW"/>
</dbReference>
<dbReference type="Gene3D" id="3.20.20.80">
    <property type="entry name" value="Glycosidases"/>
    <property type="match status" value="1"/>
</dbReference>
<dbReference type="PANTHER" id="PTHR31490:SF90">
    <property type="entry name" value="ENDO-1,4-BETA-XYLANASE A"/>
    <property type="match status" value="1"/>
</dbReference>
<dbReference type="InterPro" id="IPR017853">
    <property type="entry name" value="GH"/>
</dbReference>
<keyword evidence="1 6" id="KW-0378">Hydrolase</keyword>
<feature type="active site" description="Nucleophile" evidence="5">
    <location>
        <position position="263"/>
    </location>
</feature>
<comment type="catalytic activity">
    <reaction evidence="6">
        <text>Endohydrolysis of (1-&gt;4)-beta-D-xylosidic linkages in xylans.</text>
        <dbReference type="EC" id="3.2.1.8"/>
    </reaction>
</comment>
<proteinExistence type="inferred from homology"/>
<dbReference type="PANTHER" id="PTHR31490">
    <property type="entry name" value="GLYCOSYL HYDROLASE"/>
    <property type="match status" value="1"/>
</dbReference>
<evidence type="ECO:0000259" key="7">
    <source>
        <dbReference type="PROSITE" id="PS51760"/>
    </source>
</evidence>
<dbReference type="OrthoDB" id="9809277at2"/>
<reference evidence="8 9" key="1">
    <citation type="submission" date="2018-03" db="EMBL/GenBank/DDBJ databases">
        <title>Genomic Encyclopedia of Archaeal and Bacterial Type Strains, Phase II (KMG-II): from individual species to whole genera.</title>
        <authorList>
            <person name="Goeker M."/>
        </authorList>
    </citation>
    <scope>NUCLEOTIDE SEQUENCE [LARGE SCALE GENOMIC DNA]</scope>
    <source>
        <strain evidence="8 9">DSM 100346</strain>
    </source>
</reference>
<dbReference type="Proteomes" id="UP000245880">
    <property type="component" value="Unassembled WGS sequence"/>
</dbReference>
<evidence type="ECO:0000256" key="3">
    <source>
        <dbReference type="ARBA" id="ARBA00023295"/>
    </source>
</evidence>
<dbReference type="PROSITE" id="PS00591">
    <property type="entry name" value="GH10_1"/>
    <property type="match status" value="1"/>
</dbReference>
<dbReference type="InterPro" id="IPR001000">
    <property type="entry name" value="GH10_dom"/>
</dbReference>
<organism evidence="8 9">
    <name type="scientific">Dyadobacter jejuensis</name>
    <dbReference type="NCBI Taxonomy" id="1082580"/>
    <lineage>
        <taxon>Bacteria</taxon>
        <taxon>Pseudomonadati</taxon>
        <taxon>Bacteroidota</taxon>
        <taxon>Cytophagia</taxon>
        <taxon>Cytophagales</taxon>
        <taxon>Spirosomataceae</taxon>
        <taxon>Dyadobacter</taxon>
    </lineage>
</organism>
<keyword evidence="2 6" id="KW-0119">Carbohydrate metabolism</keyword>
<keyword evidence="3 6" id="KW-0326">Glycosidase</keyword>
<gene>
    <name evidence="8" type="ORF">CLV98_10772</name>
</gene>
<dbReference type="EC" id="3.2.1.8" evidence="6"/>
<protein>
    <recommendedName>
        <fullName evidence="6">Beta-xylanase</fullName>
        <ecNumber evidence="6">3.2.1.8</ecNumber>
    </recommendedName>
</protein>
<dbReference type="PRINTS" id="PR00134">
    <property type="entry name" value="GLHYDRLASE10"/>
</dbReference>
<evidence type="ECO:0000256" key="1">
    <source>
        <dbReference type="ARBA" id="ARBA00022801"/>
    </source>
</evidence>
<dbReference type="GO" id="GO:0031176">
    <property type="term" value="F:endo-1,4-beta-xylanase activity"/>
    <property type="evidence" value="ECO:0007669"/>
    <property type="project" value="UniProtKB-EC"/>
</dbReference>
<dbReference type="SMART" id="SM00633">
    <property type="entry name" value="Glyco_10"/>
    <property type="match status" value="1"/>
</dbReference>
<dbReference type="Pfam" id="PF00331">
    <property type="entry name" value="Glyco_hydro_10"/>
    <property type="match status" value="1"/>
</dbReference>
<keyword evidence="4 6" id="KW-0624">Polysaccharide degradation</keyword>
<sequence length="371" mass="42900">MLKFFLKNRLFWLPILVWLTLFRVHGQGQQTSLKSAFEPDFLIGTALGTEHIFERNEKANTVIKREFNAISPENVLKSGPIHPEMGRYNFEAADRYVAYGQKNQLYTVGHTLVWHSQLPRFVQRMNHADSLRKFMKEHIQTVAGRYAGKIDSWDVLNEALHEDGTLRNSIFLKLLGEDYIQQAFQWAAEADPHAALYYNDYGIERPEKRQGAIALIKKLKDNGVKIDGVGIQGHWGLHQQNLKDIEESILEFSKLGVKVAFTELDISVLPSPQKLNGADVNQNFSEDPHLNPYQKSLPDSVQQALSLRYEGLFRLFLKHKDKISRVTFWGVNDGQSWLNEWPIKNRTNYPLLFDRDYNPKPAYYSVLKIKE</sequence>
<keyword evidence="8" id="KW-0858">Xylan degradation</keyword>
<evidence type="ECO:0000256" key="6">
    <source>
        <dbReference type="RuleBase" id="RU361174"/>
    </source>
</evidence>
<dbReference type="PROSITE" id="PS51760">
    <property type="entry name" value="GH10_2"/>
    <property type="match status" value="1"/>
</dbReference>
<keyword evidence="9" id="KW-1185">Reference proteome</keyword>